<keyword evidence="1" id="KW-0472">Membrane</keyword>
<evidence type="ECO:0000313" key="2">
    <source>
        <dbReference type="EMBL" id="EPS26228.1"/>
    </source>
</evidence>
<feature type="transmembrane region" description="Helical" evidence="1">
    <location>
        <begin position="68"/>
        <end position="88"/>
    </location>
</feature>
<keyword evidence="3" id="KW-1185">Reference proteome</keyword>
<reference evidence="2 3" key="1">
    <citation type="journal article" date="2013" name="PLoS ONE">
        <title>Genomic and secretomic analyses reveal unique features of the lignocellulolytic enzyme system of Penicillium decumbens.</title>
        <authorList>
            <person name="Liu G."/>
            <person name="Zhang L."/>
            <person name="Wei X."/>
            <person name="Zou G."/>
            <person name="Qin Y."/>
            <person name="Ma L."/>
            <person name="Li J."/>
            <person name="Zheng H."/>
            <person name="Wang S."/>
            <person name="Wang C."/>
            <person name="Xun L."/>
            <person name="Zhao G.-P."/>
            <person name="Zhou Z."/>
            <person name="Qu Y."/>
        </authorList>
    </citation>
    <scope>NUCLEOTIDE SEQUENCE [LARGE SCALE GENOMIC DNA]</scope>
    <source>
        <strain evidence="3">114-2 / CGMCC 5302</strain>
    </source>
</reference>
<accession>S8AK75</accession>
<protein>
    <submittedName>
        <fullName evidence="2">Uncharacterized protein</fullName>
    </submittedName>
</protein>
<dbReference type="HOGENOM" id="CLU_1778123_0_0_1"/>
<dbReference type="EMBL" id="KB644408">
    <property type="protein sequence ID" value="EPS26228.1"/>
    <property type="molecule type" value="Genomic_DNA"/>
</dbReference>
<keyword evidence="1" id="KW-0812">Transmembrane</keyword>
<organism evidence="2 3">
    <name type="scientific">Penicillium oxalicum (strain 114-2 / CGMCC 5302)</name>
    <name type="common">Penicillium decumbens</name>
    <dbReference type="NCBI Taxonomy" id="933388"/>
    <lineage>
        <taxon>Eukaryota</taxon>
        <taxon>Fungi</taxon>
        <taxon>Dikarya</taxon>
        <taxon>Ascomycota</taxon>
        <taxon>Pezizomycotina</taxon>
        <taxon>Eurotiomycetes</taxon>
        <taxon>Eurotiomycetidae</taxon>
        <taxon>Eurotiales</taxon>
        <taxon>Aspergillaceae</taxon>
        <taxon>Penicillium</taxon>
    </lineage>
</organism>
<gene>
    <name evidence="2" type="ORF">PDE_01164</name>
</gene>
<dbReference type="AlphaFoldDB" id="S8AK75"/>
<dbReference type="Proteomes" id="UP000019376">
    <property type="component" value="Unassembled WGS sequence"/>
</dbReference>
<dbReference type="OrthoDB" id="4430381at2759"/>
<evidence type="ECO:0000313" key="3">
    <source>
        <dbReference type="Proteomes" id="UP000019376"/>
    </source>
</evidence>
<name>S8AK75_PENO1</name>
<evidence type="ECO:0000256" key="1">
    <source>
        <dbReference type="SAM" id="Phobius"/>
    </source>
</evidence>
<sequence length="146" mass="16218">MDDSNASTILVSVFKAVFRGLVVLSAYTWTLLYSVLYVITWPVLSVSNGLLSIALLPLRILLKFEAILTFGMVAAITGATVGICLYLTGDFLSRVFLLSSSDHQKPMNIDSLKIEDSTSTYDWESKMYLSSTILEEEETSQDSRDE</sequence>
<keyword evidence="1" id="KW-1133">Transmembrane helix</keyword>
<proteinExistence type="predicted"/>